<feature type="domain" description="RING-type" evidence="7">
    <location>
        <begin position="16"/>
        <end position="74"/>
    </location>
</feature>
<reference evidence="8" key="1">
    <citation type="submission" date="2020-06" db="EMBL/GenBank/DDBJ databases">
        <authorList>
            <consortium name="Plant Systems Biology data submission"/>
        </authorList>
    </citation>
    <scope>NUCLEOTIDE SEQUENCE</scope>
    <source>
        <strain evidence="8">D6</strain>
    </source>
</reference>
<dbReference type="PROSITE" id="PS50089">
    <property type="entry name" value="ZF_RING_2"/>
    <property type="match status" value="1"/>
</dbReference>
<evidence type="ECO:0000256" key="3">
    <source>
        <dbReference type="ARBA" id="ARBA00022833"/>
    </source>
</evidence>
<evidence type="ECO:0000256" key="1">
    <source>
        <dbReference type="ARBA" id="ARBA00022723"/>
    </source>
</evidence>
<protein>
    <recommendedName>
        <fullName evidence="7">RING-type domain-containing protein</fullName>
    </recommendedName>
</protein>
<dbReference type="InterPro" id="IPR013083">
    <property type="entry name" value="Znf_RING/FYVE/PHD"/>
</dbReference>
<evidence type="ECO:0000259" key="7">
    <source>
        <dbReference type="PROSITE" id="PS50089"/>
    </source>
</evidence>
<name>A0A9N8ELX4_9STRA</name>
<dbReference type="SUPFAM" id="SSF57850">
    <property type="entry name" value="RING/U-box"/>
    <property type="match status" value="1"/>
</dbReference>
<evidence type="ECO:0000313" key="9">
    <source>
        <dbReference type="Proteomes" id="UP001153069"/>
    </source>
</evidence>
<keyword evidence="5" id="KW-0175">Coiled coil</keyword>
<gene>
    <name evidence="8" type="ORF">SEMRO_1305_G261170.1</name>
</gene>
<dbReference type="PANTHER" id="PTHR45969">
    <property type="entry name" value="RING ZINC FINGER PROTEIN-RELATED"/>
    <property type="match status" value="1"/>
</dbReference>
<dbReference type="Proteomes" id="UP001153069">
    <property type="component" value="Unassembled WGS sequence"/>
</dbReference>
<feature type="compositionally biased region" description="Polar residues" evidence="6">
    <location>
        <begin position="110"/>
        <end position="139"/>
    </location>
</feature>
<dbReference type="GO" id="GO:0008270">
    <property type="term" value="F:zinc ion binding"/>
    <property type="evidence" value="ECO:0007669"/>
    <property type="project" value="UniProtKB-KW"/>
</dbReference>
<sequence length="320" mass="36468">MMSHHHHDEDDDKQVCAICLANLFTSSTSNHHHHHHTVGAVVPCGHCLHASCFRQWQQSSYNQGRNHCNCPICNAPAKTFVTLFLEEPSDNNKDTTSNMHTTRTPKRSNHTSNVMSGTGIPSRNGTATVATGNSNAMDPTTSNNTTTTNGGGGEEELQELLAHQERIKNKLKRYKRRNRTLQQELQSERQEMEDMLLSTIQNFYKIMDKHDEERHRWTSSTLELRHELDATLATLQQERLAHMLQKKLMEQDLDLLRRDCHVAQQRVTAATEGLAQLKVHNRQRQSTVHQLLQEKARLVEDNRKLKQVVAIVGGAEVALW</sequence>
<proteinExistence type="predicted"/>
<evidence type="ECO:0000256" key="4">
    <source>
        <dbReference type="PROSITE-ProRule" id="PRU00175"/>
    </source>
</evidence>
<feature type="region of interest" description="Disordered" evidence="6">
    <location>
        <begin position="88"/>
        <end position="153"/>
    </location>
</feature>
<feature type="coiled-coil region" evidence="5">
    <location>
        <begin position="246"/>
        <end position="308"/>
    </location>
</feature>
<keyword evidence="9" id="KW-1185">Reference proteome</keyword>
<dbReference type="GO" id="GO:0016567">
    <property type="term" value="P:protein ubiquitination"/>
    <property type="evidence" value="ECO:0007669"/>
    <property type="project" value="TreeGrafter"/>
</dbReference>
<dbReference type="AlphaFoldDB" id="A0A9N8ELX4"/>
<dbReference type="InterPro" id="IPR001841">
    <property type="entry name" value="Znf_RING"/>
</dbReference>
<dbReference type="GO" id="GO:0061630">
    <property type="term" value="F:ubiquitin protein ligase activity"/>
    <property type="evidence" value="ECO:0007669"/>
    <property type="project" value="TreeGrafter"/>
</dbReference>
<keyword evidence="1" id="KW-0479">Metal-binding</keyword>
<organism evidence="8 9">
    <name type="scientific">Seminavis robusta</name>
    <dbReference type="NCBI Taxonomy" id="568900"/>
    <lineage>
        <taxon>Eukaryota</taxon>
        <taxon>Sar</taxon>
        <taxon>Stramenopiles</taxon>
        <taxon>Ochrophyta</taxon>
        <taxon>Bacillariophyta</taxon>
        <taxon>Bacillariophyceae</taxon>
        <taxon>Bacillariophycidae</taxon>
        <taxon>Naviculales</taxon>
        <taxon>Naviculaceae</taxon>
        <taxon>Seminavis</taxon>
    </lineage>
</organism>
<keyword evidence="2 4" id="KW-0863">Zinc-finger</keyword>
<keyword evidence="3" id="KW-0862">Zinc</keyword>
<dbReference type="PANTHER" id="PTHR45969:SF69">
    <property type="entry name" value="FINGER DOMAIN PROTEIN, PUTATIVE (AFU_ORTHOLOGUE AFUA_3G12190)-RELATED"/>
    <property type="match status" value="1"/>
</dbReference>
<evidence type="ECO:0000256" key="2">
    <source>
        <dbReference type="ARBA" id="ARBA00022771"/>
    </source>
</evidence>
<feature type="coiled-coil region" evidence="5">
    <location>
        <begin position="157"/>
        <end position="198"/>
    </location>
</feature>
<dbReference type="EMBL" id="CAICTM010001303">
    <property type="protein sequence ID" value="CAB9522459.1"/>
    <property type="molecule type" value="Genomic_DNA"/>
</dbReference>
<comment type="caution">
    <text evidence="8">The sequence shown here is derived from an EMBL/GenBank/DDBJ whole genome shotgun (WGS) entry which is preliminary data.</text>
</comment>
<accession>A0A9N8ELX4</accession>
<evidence type="ECO:0000313" key="8">
    <source>
        <dbReference type="EMBL" id="CAB9522459.1"/>
    </source>
</evidence>
<evidence type="ECO:0000256" key="5">
    <source>
        <dbReference type="SAM" id="Coils"/>
    </source>
</evidence>
<evidence type="ECO:0000256" key="6">
    <source>
        <dbReference type="SAM" id="MobiDB-lite"/>
    </source>
</evidence>
<dbReference type="Gene3D" id="3.30.40.10">
    <property type="entry name" value="Zinc/RING finger domain, C3HC4 (zinc finger)"/>
    <property type="match status" value="1"/>
</dbReference>